<proteinExistence type="evidence at transcript level"/>
<protein>
    <submittedName>
        <fullName evidence="2">Uncharacterized protein</fullName>
    </submittedName>
</protein>
<feature type="non-terminal residue" evidence="2">
    <location>
        <position position="1"/>
    </location>
</feature>
<name>A0A131XL55_9ACAR</name>
<sequence length="236" mass="26701">VTTQNGTCKMLNLTEIAEAYLNESVTSGWKSWGLDSSYDYWTGRHLTPPEHAVQGKVDGFQLPDQCKANLSTENKVCKERFTWKFQDGIWSPFKLLVNVTIELLEGKNKTFLLDLSNAEDIMKPQRLGLNVMKVAKTRHQICTFSAQVSFKGWFAYKIKETRGDMPDYYSVGIGNINDPVVGLVGDGKETLRYNMSGSFKRSLVCTTQLKKKNKGRKGQKNRIESKNHLDNLLPAP</sequence>
<accession>A0A131XL55</accession>
<dbReference type="EMBL" id="GEFH01000357">
    <property type="protein sequence ID" value="JAP68224.1"/>
    <property type="molecule type" value="mRNA"/>
</dbReference>
<evidence type="ECO:0000313" key="2">
    <source>
        <dbReference type="EMBL" id="JAP68224.1"/>
    </source>
</evidence>
<feature type="region of interest" description="Disordered" evidence="1">
    <location>
        <begin position="210"/>
        <end position="236"/>
    </location>
</feature>
<organism evidence="2">
    <name type="scientific">Hyalomma excavatum</name>
    <dbReference type="NCBI Taxonomy" id="257692"/>
    <lineage>
        <taxon>Eukaryota</taxon>
        <taxon>Metazoa</taxon>
        <taxon>Ecdysozoa</taxon>
        <taxon>Arthropoda</taxon>
        <taxon>Chelicerata</taxon>
        <taxon>Arachnida</taxon>
        <taxon>Acari</taxon>
        <taxon>Parasitiformes</taxon>
        <taxon>Ixodida</taxon>
        <taxon>Ixodoidea</taxon>
        <taxon>Ixodidae</taxon>
        <taxon>Hyalomminae</taxon>
        <taxon>Hyalomma</taxon>
    </lineage>
</organism>
<dbReference type="AlphaFoldDB" id="A0A131XL55"/>
<evidence type="ECO:0000256" key="1">
    <source>
        <dbReference type="SAM" id="MobiDB-lite"/>
    </source>
</evidence>
<feature type="compositionally biased region" description="Basic residues" evidence="1">
    <location>
        <begin position="210"/>
        <end position="220"/>
    </location>
</feature>
<reference evidence="2" key="1">
    <citation type="journal article" date="2017" name="Ticks Tick Borne Dis.">
        <title>An insight into the sialome of Hyalomma excavatum.</title>
        <authorList>
            <person name="Ribeiro J.M."/>
            <person name="Slovak M."/>
            <person name="Francischetti I.M."/>
        </authorList>
    </citation>
    <scope>NUCLEOTIDE SEQUENCE</scope>
    <source>
        <strain evidence="2">Samish</strain>
        <tissue evidence="2">Salivary glands</tissue>
    </source>
</reference>